<reference evidence="2" key="2">
    <citation type="submission" date="2020-09" db="EMBL/GenBank/DDBJ databases">
        <authorList>
            <person name="Sun Q."/>
            <person name="Ohkuma M."/>
        </authorList>
    </citation>
    <scope>NUCLEOTIDE SEQUENCE</scope>
    <source>
        <strain evidence="2">JCM 13064</strain>
    </source>
</reference>
<name>A0A917VHZ6_9ACTN</name>
<keyword evidence="3" id="KW-1185">Reference proteome</keyword>
<gene>
    <name evidence="2" type="ORF">GCM10007964_29340</name>
</gene>
<proteinExistence type="predicted"/>
<evidence type="ECO:0000256" key="1">
    <source>
        <dbReference type="SAM" id="MobiDB-lite"/>
    </source>
</evidence>
<sequence length="45" mass="4809">MSDPRDSFDENTAADSAGSPETVKIEIRRLDQLETTGLISNPSGS</sequence>
<accession>A0A917VHZ6</accession>
<feature type="region of interest" description="Disordered" evidence="1">
    <location>
        <begin position="1"/>
        <end position="24"/>
    </location>
</feature>
<organism evidence="2 3">
    <name type="scientific">Sphaerisporangium melleum</name>
    <dbReference type="NCBI Taxonomy" id="321316"/>
    <lineage>
        <taxon>Bacteria</taxon>
        <taxon>Bacillati</taxon>
        <taxon>Actinomycetota</taxon>
        <taxon>Actinomycetes</taxon>
        <taxon>Streptosporangiales</taxon>
        <taxon>Streptosporangiaceae</taxon>
        <taxon>Sphaerisporangium</taxon>
    </lineage>
</organism>
<reference evidence="2" key="1">
    <citation type="journal article" date="2014" name="Int. J. Syst. Evol. Microbiol.">
        <title>Complete genome sequence of Corynebacterium casei LMG S-19264T (=DSM 44701T), isolated from a smear-ripened cheese.</title>
        <authorList>
            <consortium name="US DOE Joint Genome Institute (JGI-PGF)"/>
            <person name="Walter F."/>
            <person name="Albersmeier A."/>
            <person name="Kalinowski J."/>
            <person name="Ruckert C."/>
        </authorList>
    </citation>
    <scope>NUCLEOTIDE SEQUENCE</scope>
    <source>
        <strain evidence="2">JCM 13064</strain>
    </source>
</reference>
<dbReference type="Proteomes" id="UP000645217">
    <property type="component" value="Unassembled WGS sequence"/>
</dbReference>
<evidence type="ECO:0000313" key="3">
    <source>
        <dbReference type="Proteomes" id="UP000645217"/>
    </source>
</evidence>
<dbReference type="RefSeq" id="WP_189163546.1">
    <property type="nucleotide sequence ID" value="NZ_BMNT01000014.1"/>
</dbReference>
<comment type="caution">
    <text evidence="2">The sequence shown here is derived from an EMBL/GenBank/DDBJ whole genome shotgun (WGS) entry which is preliminary data.</text>
</comment>
<dbReference type="AlphaFoldDB" id="A0A917VHZ6"/>
<evidence type="ECO:0000313" key="2">
    <source>
        <dbReference type="EMBL" id="GGK84984.1"/>
    </source>
</evidence>
<protein>
    <submittedName>
        <fullName evidence="2">Uncharacterized protein</fullName>
    </submittedName>
</protein>
<dbReference type="EMBL" id="BMNT01000014">
    <property type="protein sequence ID" value="GGK84984.1"/>
    <property type="molecule type" value="Genomic_DNA"/>
</dbReference>